<dbReference type="PANTHER" id="PTHR30625:SF14">
    <property type="entry name" value="BIOPOLYMER TRANSPORT PROTEIN EXBB"/>
    <property type="match status" value="1"/>
</dbReference>
<keyword evidence="5" id="KW-1003">Cell membrane</keyword>
<dbReference type="GO" id="GO:0017038">
    <property type="term" value="P:protein import"/>
    <property type="evidence" value="ECO:0007669"/>
    <property type="project" value="TreeGrafter"/>
</dbReference>
<keyword evidence="17" id="KW-0969">Cilium</keyword>
<evidence type="ECO:0000256" key="9">
    <source>
        <dbReference type="ARBA" id="ARBA00022989"/>
    </source>
</evidence>
<feature type="signal peptide" evidence="15">
    <location>
        <begin position="1"/>
        <end position="21"/>
    </location>
</feature>
<evidence type="ECO:0000256" key="7">
    <source>
        <dbReference type="ARBA" id="ARBA00022692"/>
    </source>
</evidence>
<proteinExistence type="inferred from homology"/>
<evidence type="ECO:0000256" key="13">
    <source>
        <dbReference type="SAM" id="MobiDB-lite"/>
    </source>
</evidence>
<dbReference type="InterPro" id="IPR002898">
    <property type="entry name" value="MotA_ExbB_proton_chnl"/>
</dbReference>
<evidence type="ECO:0000256" key="15">
    <source>
        <dbReference type="SAM" id="SignalP"/>
    </source>
</evidence>
<dbReference type="Proteomes" id="UP000245212">
    <property type="component" value="Unassembled WGS sequence"/>
</dbReference>
<gene>
    <name evidence="17" type="ORF">DD235_08135</name>
</gene>
<organism evidence="17 18">
    <name type="scientific">Corticimicrobacter populi</name>
    <dbReference type="NCBI Taxonomy" id="2175229"/>
    <lineage>
        <taxon>Bacteria</taxon>
        <taxon>Pseudomonadati</taxon>
        <taxon>Pseudomonadota</taxon>
        <taxon>Betaproteobacteria</taxon>
        <taxon>Burkholderiales</taxon>
        <taxon>Alcaligenaceae</taxon>
        <taxon>Corticimicrobacter</taxon>
    </lineage>
</organism>
<feature type="chain" id="PRO_5015869077" description="Biopolymer transport protein ExbB" evidence="15">
    <location>
        <begin position="22"/>
        <end position="354"/>
    </location>
</feature>
<dbReference type="GO" id="GO:0005886">
    <property type="term" value="C:plasma membrane"/>
    <property type="evidence" value="ECO:0007669"/>
    <property type="project" value="UniProtKB-SubCell"/>
</dbReference>
<evidence type="ECO:0000256" key="14">
    <source>
        <dbReference type="SAM" id="Phobius"/>
    </source>
</evidence>
<accession>A0A2V1K227</accession>
<feature type="region of interest" description="Disordered" evidence="13">
    <location>
        <begin position="316"/>
        <end position="354"/>
    </location>
</feature>
<evidence type="ECO:0000256" key="4">
    <source>
        <dbReference type="ARBA" id="ARBA00022448"/>
    </source>
</evidence>
<feature type="transmembrane region" description="Helical" evidence="14">
    <location>
        <begin position="268"/>
        <end position="289"/>
    </location>
</feature>
<comment type="caution">
    <text evidence="17">The sequence shown here is derived from an EMBL/GenBank/DDBJ whole genome shotgun (WGS) entry which is preliminary data.</text>
</comment>
<keyword evidence="4 12" id="KW-0813">Transport</keyword>
<feature type="transmembrane region" description="Helical" evidence="14">
    <location>
        <begin position="223"/>
        <end position="248"/>
    </location>
</feature>
<evidence type="ECO:0000313" key="17">
    <source>
        <dbReference type="EMBL" id="PWF22971.1"/>
    </source>
</evidence>
<keyword evidence="7 14" id="KW-0812">Transmembrane</keyword>
<comment type="similarity">
    <text evidence="12">Belongs to the exbB/tolQ family.</text>
</comment>
<protein>
    <recommendedName>
        <fullName evidence="3">Biopolymer transport protein ExbB</fullName>
    </recommendedName>
</protein>
<sequence length="354" mass="36630">MSLFLQLTTVLSQVAPAVSGAATDTAAAAPGAAAASQTAPQTSAEGTTQLAQSAIDAAAAPAADAANAAAASMTGVTDLAVAAATQAGDQAAVSSMGFMHFVGQSDMVGKFLFIVLILMSLVTWYLIVVKAITNWRTSRRAKEFLNTFWNASSLEQVENEIVTHGANDPFSHLASHAIHAGEHHVKYGAKKLEEAGSKREFVTRTMRKVIDEETAKLENGLTVLASVGSTAPFVGLFGTVWGVYHALVGIGLSDGVTINRIAGPVGEALIMTGLGLAVAIPAVLAYNTFVRGNRVLLANLDTFAYDLFTFITTGHQQQTAGNGNGKVSKQARRDAETKGAAALAAAPSVSQGEQ</sequence>
<evidence type="ECO:0000256" key="1">
    <source>
        <dbReference type="ARBA" id="ARBA00004429"/>
    </source>
</evidence>
<dbReference type="Pfam" id="PF01618">
    <property type="entry name" value="MotA_ExbB"/>
    <property type="match status" value="1"/>
</dbReference>
<keyword evidence="15" id="KW-0732">Signal</keyword>
<dbReference type="PANTHER" id="PTHR30625">
    <property type="entry name" value="PROTEIN TOLQ"/>
    <property type="match status" value="1"/>
</dbReference>
<keyword evidence="18" id="KW-1185">Reference proteome</keyword>
<feature type="domain" description="MotA/TolQ/ExbB proton channel" evidence="16">
    <location>
        <begin position="189"/>
        <end position="300"/>
    </location>
</feature>
<feature type="compositionally biased region" description="Polar residues" evidence="13">
    <location>
        <begin position="316"/>
        <end position="327"/>
    </location>
</feature>
<keyword evidence="6" id="KW-0997">Cell inner membrane</keyword>
<comment type="subunit">
    <text evidence="2">The accessory proteins ExbB and ExbD seem to form a complex with TonB.</text>
</comment>
<dbReference type="AlphaFoldDB" id="A0A2V1K227"/>
<keyword evidence="10 14" id="KW-0472">Membrane</keyword>
<dbReference type="RefSeq" id="WP_109061588.1">
    <property type="nucleotide sequence ID" value="NZ_QETA01000003.1"/>
</dbReference>
<keyword evidence="17" id="KW-0282">Flagellum</keyword>
<keyword evidence="17" id="KW-0966">Cell projection</keyword>
<name>A0A2V1K227_9BURK</name>
<comment type="function">
    <text evidence="11">Involved in the TonB-dependent energy-dependent transport of various receptor-bound substrates. Protects ExbD from proteolytic degradation and functionally stabilizes TonB.</text>
</comment>
<evidence type="ECO:0000256" key="10">
    <source>
        <dbReference type="ARBA" id="ARBA00023136"/>
    </source>
</evidence>
<evidence type="ECO:0000256" key="3">
    <source>
        <dbReference type="ARBA" id="ARBA00022093"/>
    </source>
</evidence>
<comment type="subcellular location">
    <subcellularLocation>
        <location evidence="1">Cell inner membrane</location>
        <topology evidence="1">Multi-pass membrane protein</topology>
    </subcellularLocation>
    <subcellularLocation>
        <location evidence="12">Membrane</location>
        <topology evidence="12">Multi-pass membrane protein</topology>
    </subcellularLocation>
</comment>
<evidence type="ECO:0000259" key="16">
    <source>
        <dbReference type="Pfam" id="PF01618"/>
    </source>
</evidence>
<dbReference type="InterPro" id="IPR050790">
    <property type="entry name" value="ExbB/TolQ_transport"/>
</dbReference>
<reference evidence="18" key="1">
    <citation type="submission" date="2018-05" db="EMBL/GenBank/DDBJ databases">
        <authorList>
            <person name="Li Y."/>
        </authorList>
    </citation>
    <scope>NUCLEOTIDE SEQUENCE [LARGE SCALE GENOMIC DNA]</scope>
    <source>
        <strain evidence="18">3d-2-2</strain>
    </source>
</reference>
<keyword evidence="8 12" id="KW-0653">Protein transport</keyword>
<feature type="transmembrane region" description="Helical" evidence="14">
    <location>
        <begin position="111"/>
        <end position="132"/>
    </location>
</feature>
<evidence type="ECO:0000256" key="6">
    <source>
        <dbReference type="ARBA" id="ARBA00022519"/>
    </source>
</evidence>
<keyword evidence="9 14" id="KW-1133">Transmembrane helix</keyword>
<evidence type="ECO:0000256" key="2">
    <source>
        <dbReference type="ARBA" id="ARBA00011471"/>
    </source>
</evidence>
<evidence type="ECO:0000256" key="11">
    <source>
        <dbReference type="ARBA" id="ARBA00024816"/>
    </source>
</evidence>
<evidence type="ECO:0000256" key="8">
    <source>
        <dbReference type="ARBA" id="ARBA00022927"/>
    </source>
</evidence>
<evidence type="ECO:0000256" key="12">
    <source>
        <dbReference type="RuleBase" id="RU004057"/>
    </source>
</evidence>
<evidence type="ECO:0000256" key="5">
    <source>
        <dbReference type="ARBA" id="ARBA00022475"/>
    </source>
</evidence>
<dbReference type="EMBL" id="QETA01000003">
    <property type="protein sequence ID" value="PWF22971.1"/>
    <property type="molecule type" value="Genomic_DNA"/>
</dbReference>
<evidence type="ECO:0000313" key="18">
    <source>
        <dbReference type="Proteomes" id="UP000245212"/>
    </source>
</evidence>